<protein>
    <submittedName>
        <fullName evidence="2">Uncharacterized protein</fullName>
    </submittedName>
</protein>
<dbReference type="EMBL" id="KN122016">
    <property type="protein sequence ID" value="KFO34171.1"/>
    <property type="molecule type" value="Genomic_DNA"/>
</dbReference>
<proteinExistence type="predicted"/>
<evidence type="ECO:0000313" key="2">
    <source>
        <dbReference type="EMBL" id="KFO34171.1"/>
    </source>
</evidence>
<accession>A0A091EFM0</accession>
<dbReference type="Proteomes" id="UP000028990">
    <property type="component" value="Unassembled WGS sequence"/>
</dbReference>
<reference evidence="2 3" key="1">
    <citation type="submission" date="2013-11" db="EMBL/GenBank/DDBJ databases">
        <title>The Damaraland mole rat (Fukomys damarensis) genome and evolution of African mole rats.</title>
        <authorList>
            <person name="Gladyshev V.N."/>
            <person name="Fang X."/>
        </authorList>
    </citation>
    <scope>NUCLEOTIDE SEQUENCE [LARGE SCALE GENOMIC DNA]</scope>
    <source>
        <tissue evidence="2">Liver</tissue>
    </source>
</reference>
<evidence type="ECO:0000256" key="1">
    <source>
        <dbReference type="SAM" id="MobiDB-lite"/>
    </source>
</evidence>
<gene>
    <name evidence="2" type="ORF">H920_04492</name>
</gene>
<sequence length="224" mass="24969">MMDAISWHNQLLLDTQGQVYQVVVSATTGRHLRMSAYAAHHGSTLPGILLSELLRSEGLAQHPCSLSLSLSDSSGVALLFSPTERKRPSGPVREEGWSVLRLTLLHPVPIELEVKAVYEAPHRSQHTGVPQQRILGQQPHKCSKKGRCRFCRAVRRSSGSTCSGLEIRPLTASERSSHVGEMNWARTSVITRYIRIWPRRQNAGEPSKSVNRITPLDHRSSYLP</sequence>
<organism evidence="2 3">
    <name type="scientific">Fukomys damarensis</name>
    <name type="common">Damaraland mole rat</name>
    <name type="synonym">Cryptomys damarensis</name>
    <dbReference type="NCBI Taxonomy" id="885580"/>
    <lineage>
        <taxon>Eukaryota</taxon>
        <taxon>Metazoa</taxon>
        <taxon>Chordata</taxon>
        <taxon>Craniata</taxon>
        <taxon>Vertebrata</taxon>
        <taxon>Euteleostomi</taxon>
        <taxon>Mammalia</taxon>
        <taxon>Eutheria</taxon>
        <taxon>Euarchontoglires</taxon>
        <taxon>Glires</taxon>
        <taxon>Rodentia</taxon>
        <taxon>Hystricomorpha</taxon>
        <taxon>Bathyergidae</taxon>
        <taxon>Fukomys</taxon>
    </lineage>
</organism>
<feature type="region of interest" description="Disordered" evidence="1">
    <location>
        <begin position="203"/>
        <end position="224"/>
    </location>
</feature>
<evidence type="ECO:0000313" key="3">
    <source>
        <dbReference type="Proteomes" id="UP000028990"/>
    </source>
</evidence>
<keyword evidence="3" id="KW-1185">Reference proteome</keyword>
<name>A0A091EFM0_FUKDA</name>
<feature type="compositionally biased region" description="Basic and acidic residues" evidence="1">
    <location>
        <begin position="215"/>
        <end position="224"/>
    </location>
</feature>
<dbReference type="AlphaFoldDB" id="A0A091EFM0"/>